<evidence type="ECO:0000256" key="3">
    <source>
        <dbReference type="ARBA" id="ARBA00022618"/>
    </source>
</evidence>
<dbReference type="PANTHER" id="PTHR35794">
    <property type="entry name" value="CELL DIVISION PROTEIN DIVIVA"/>
    <property type="match status" value="1"/>
</dbReference>
<accession>A0A4P6EZ12</accession>
<evidence type="ECO:0000313" key="7">
    <source>
        <dbReference type="Proteomes" id="UP000293568"/>
    </source>
</evidence>
<dbReference type="InterPro" id="IPR019933">
    <property type="entry name" value="DivIVA_domain"/>
</dbReference>
<name>A0A4P6EZ12_9BACL</name>
<keyword evidence="5" id="KW-0131">Cell cycle</keyword>
<dbReference type="EMBL" id="CP035492">
    <property type="protein sequence ID" value="QAY65937.1"/>
    <property type="molecule type" value="Genomic_DNA"/>
</dbReference>
<gene>
    <name evidence="6" type="ORF">ET464_05600</name>
</gene>
<dbReference type="Proteomes" id="UP000293568">
    <property type="component" value="Chromosome"/>
</dbReference>
<sequence length="100" mass="12163">MGNLTQYGIHLDAQSIHDKQFEKKMRGYDSQEVDEYLDEIIKDYTRMQEIIARFEADLADIHVELLKNKESYDQFMMKRRLEDLEIKVFGERREHLRPRL</sequence>
<evidence type="ECO:0000256" key="4">
    <source>
        <dbReference type="ARBA" id="ARBA00023054"/>
    </source>
</evidence>
<evidence type="ECO:0000256" key="1">
    <source>
        <dbReference type="ARBA" id="ARBA00004496"/>
    </source>
</evidence>
<dbReference type="RefSeq" id="WP_129438984.1">
    <property type="nucleotide sequence ID" value="NZ_CP035492.1"/>
</dbReference>
<evidence type="ECO:0000313" key="6">
    <source>
        <dbReference type="EMBL" id="QAY65937.1"/>
    </source>
</evidence>
<keyword evidence="4" id="KW-0175">Coiled coil</keyword>
<evidence type="ECO:0000256" key="2">
    <source>
        <dbReference type="ARBA" id="ARBA00022490"/>
    </source>
</evidence>
<keyword evidence="2" id="KW-0963">Cytoplasm</keyword>
<dbReference type="InterPro" id="IPR007793">
    <property type="entry name" value="DivIVA_fam"/>
</dbReference>
<comment type="subcellular location">
    <subcellularLocation>
        <location evidence="1">Cytoplasm</location>
    </subcellularLocation>
</comment>
<organism evidence="6 7">
    <name type="scientific">Paenibacillus protaetiae</name>
    <dbReference type="NCBI Taxonomy" id="2509456"/>
    <lineage>
        <taxon>Bacteria</taxon>
        <taxon>Bacillati</taxon>
        <taxon>Bacillota</taxon>
        <taxon>Bacilli</taxon>
        <taxon>Bacillales</taxon>
        <taxon>Paenibacillaceae</taxon>
        <taxon>Paenibacillus</taxon>
    </lineage>
</organism>
<dbReference type="Pfam" id="PF05103">
    <property type="entry name" value="DivIVA"/>
    <property type="match status" value="1"/>
</dbReference>
<proteinExistence type="predicted"/>
<dbReference type="PANTHER" id="PTHR35794:SF1">
    <property type="entry name" value="CELL CYCLE PROTEIN GPSB"/>
    <property type="match status" value="1"/>
</dbReference>
<protein>
    <submittedName>
        <fullName evidence="6">DivIVA domain-containing protein</fullName>
    </submittedName>
</protein>
<dbReference type="GO" id="GO:0005737">
    <property type="term" value="C:cytoplasm"/>
    <property type="evidence" value="ECO:0007669"/>
    <property type="project" value="UniProtKB-SubCell"/>
</dbReference>
<reference evidence="6 7" key="1">
    <citation type="submission" date="2019-01" db="EMBL/GenBank/DDBJ databases">
        <title>Genome sequencing of strain FW100M-2.</title>
        <authorList>
            <person name="Heo J."/>
            <person name="Kim S.-J."/>
            <person name="Kim J.-S."/>
            <person name="Hong S.-B."/>
            <person name="Kwon S.-W."/>
        </authorList>
    </citation>
    <scope>NUCLEOTIDE SEQUENCE [LARGE SCALE GENOMIC DNA]</scope>
    <source>
        <strain evidence="6 7">FW100M-2</strain>
    </source>
</reference>
<dbReference type="KEGG" id="pprt:ET464_05600"/>
<evidence type="ECO:0000256" key="5">
    <source>
        <dbReference type="ARBA" id="ARBA00023306"/>
    </source>
</evidence>
<keyword evidence="3" id="KW-0132">Cell division</keyword>
<dbReference type="AlphaFoldDB" id="A0A4P6EZ12"/>
<keyword evidence="7" id="KW-1185">Reference proteome</keyword>
<dbReference type="Gene3D" id="6.10.250.660">
    <property type="match status" value="1"/>
</dbReference>
<dbReference type="NCBIfam" id="TIGR03544">
    <property type="entry name" value="DivI1A_domain"/>
    <property type="match status" value="1"/>
</dbReference>
<dbReference type="OrthoDB" id="389699at2"/>
<dbReference type="GO" id="GO:0051301">
    <property type="term" value="P:cell division"/>
    <property type="evidence" value="ECO:0007669"/>
    <property type="project" value="UniProtKB-KW"/>
</dbReference>